<feature type="domain" description="CCHC-type" evidence="9">
    <location>
        <begin position="191"/>
        <end position="207"/>
    </location>
</feature>
<evidence type="ECO:0000313" key="10">
    <source>
        <dbReference type="EMBL" id="PFX25388.1"/>
    </source>
</evidence>
<evidence type="ECO:0000256" key="2">
    <source>
        <dbReference type="ARBA" id="ARBA00022750"/>
    </source>
</evidence>
<dbReference type="CDD" id="cd00303">
    <property type="entry name" value="retropepsin_like"/>
    <property type="match status" value="1"/>
</dbReference>
<dbReference type="PROSITE" id="PS50158">
    <property type="entry name" value="ZF_CCHC"/>
    <property type="match status" value="1"/>
</dbReference>
<name>A0A2B4S9Z8_STYPI</name>
<evidence type="ECO:0000256" key="1">
    <source>
        <dbReference type="ARBA" id="ARBA00022670"/>
    </source>
</evidence>
<evidence type="ECO:0000256" key="6">
    <source>
        <dbReference type="ARBA" id="ARBA00023125"/>
    </source>
</evidence>
<dbReference type="Gene3D" id="4.10.60.10">
    <property type="entry name" value="Zinc finger, CCHC-type"/>
    <property type="match status" value="1"/>
</dbReference>
<dbReference type="InterPro" id="IPR041577">
    <property type="entry name" value="RT_RNaseH_2"/>
</dbReference>
<feature type="region of interest" description="Disordered" evidence="8">
    <location>
        <begin position="210"/>
        <end position="246"/>
    </location>
</feature>
<dbReference type="InterPro" id="IPR043502">
    <property type="entry name" value="DNA/RNA_pol_sf"/>
</dbReference>
<dbReference type="GO" id="GO:0003677">
    <property type="term" value="F:DNA binding"/>
    <property type="evidence" value="ECO:0007669"/>
    <property type="project" value="UniProtKB-KW"/>
</dbReference>
<keyword evidence="3" id="KW-0460">Magnesium</keyword>
<keyword evidence="6" id="KW-0238">DNA-binding</keyword>
<keyword evidence="7" id="KW-0479">Metal-binding</keyword>
<dbReference type="InterPro" id="IPR021109">
    <property type="entry name" value="Peptidase_aspartic_dom_sf"/>
</dbReference>
<organism evidence="10 11">
    <name type="scientific">Stylophora pistillata</name>
    <name type="common">Smooth cauliflower coral</name>
    <dbReference type="NCBI Taxonomy" id="50429"/>
    <lineage>
        <taxon>Eukaryota</taxon>
        <taxon>Metazoa</taxon>
        <taxon>Cnidaria</taxon>
        <taxon>Anthozoa</taxon>
        <taxon>Hexacorallia</taxon>
        <taxon>Scleractinia</taxon>
        <taxon>Astrocoeniina</taxon>
        <taxon>Pocilloporidae</taxon>
        <taxon>Stylophora</taxon>
    </lineage>
</organism>
<dbReference type="Gene3D" id="3.30.70.270">
    <property type="match status" value="1"/>
</dbReference>
<proteinExistence type="predicted"/>
<dbReference type="GO" id="GO:0006508">
    <property type="term" value="P:proteolysis"/>
    <property type="evidence" value="ECO:0007669"/>
    <property type="project" value="UniProtKB-KW"/>
</dbReference>
<dbReference type="SUPFAM" id="SSF50630">
    <property type="entry name" value="Acid proteases"/>
    <property type="match status" value="1"/>
</dbReference>
<dbReference type="Pfam" id="PF00098">
    <property type="entry name" value="zf-CCHC"/>
    <property type="match status" value="1"/>
</dbReference>
<dbReference type="PROSITE" id="PS00141">
    <property type="entry name" value="ASP_PROTEASE"/>
    <property type="match status" value="1"/>
</dbReference>
<sequence length="821" mass="92720">MNPSRKTAQLLHLAGMEVQDIYEDIPDPGPLNANEDNEYVVCLRKLDAHFRAEDNVPYERHVFRQLTPTKGETADKFMVRLRKQARHCNFGPTLEENLRDQLIEKLPNVELKKKLLEVVNITLQAAMDKVRKWEASHEQASQMVMPSQEPGAGTHAVEERPGRGDKGKSVCFNCGKEGHFAQSTNCPARGRKCSKCGKYGHYASCCKGGRNSKPGKQGNTQQRGGRQQRHGKGRQANHVEGHCNESGEDDSFAFTIEEQTCAMSNSSEPVISVKIGGISRDVLIDSGSASNLISKDTLQELKYQGLKIELKPCLKRLYAYGGRELKIEGQFQTEVSVPKAKVVADFIVVESGRCLLGYSSATDLGFLRVDLSGTLGTGDCNTVDDTFMGKLKAKYPSVFQGIGKLKYYQFTLTPVQLQCLKKCNDEKQLTLNAEKCTFRMTKVVFMGLFVSKHGIGPTEEKVRAVAEASQPQTPSEVRSFLGLVGFSARFISDFATTTDPLKKLARKGELFVWGKEQEQSYQRLKSLVESTPVLAYFDKDTPTRVIADTGPVGLGAVLVQEKNGRSKPSVRIEHWVMRLQPYNYQVCYVPSRKNIADALSRLTKIPASDKSVEDAGYIRMIALHAVPAALRFKETEQVSAQDSELQAIRNCLIEEKSDNAPKQYLPVRNELTFIGHEEVEVSDQAVRDRDNKRKQSSKDYVDKTFHARDRNVREGDSVLLEKKKENRLSPCYEEEPYQVIFRQGDQVVLRSPQGVQHKRNLQHIKPFNTPDVEEQKAPNRTLNHGLNLSHLRRHLWQRIKYQWLNHHQKMYLLLYLQLSSM</sequence>
<dbReference type="GO" id="GO:0008270">
    <property type="term" value="F:zinc ion binding"/>
    <property type="evidence" value="ECO:0007669"/>
    <property type="project" value="UniProtKB-KW"/>
</dbReference>
<keyword evidence="7" id="KW-0863">Zinc-finger</keyword>
<evidence type="ECO:0000259" key="9">
    <source>
        <dbReference type="PROSITE" id="PS50158"/>
    </source>
</evidence>
<evidence type="ECO:0000256" key="8">
    <source>
        <dbReference type="SAM" id="MobiDB-lite"/>
    </source>
</evidence>
<gene>
    <name evidence="10" type="primary">Tf2-6</name>
    <name evidence="10" type="ORF">AWC38_SpisGene10003</name>
</gene>
<dbReference type="PANTHER" id="PTHR37984">
    <property type="entry name" value="PROTEIN CBG26694"/>
    <property type="match status" value="1"/>
</dbReference>
<dbReference type="InterPro" id="IPR050951">
    <property type="entry name" value="Retrovirus_Pol_polyprotein"/>
</dbReference>
<keyword evidence="7" id="KW-0862">Zinc</keyword>
<keyword evidence="1" id="KW-0645">Protease</keyword>
<keyword evidence="5" id="KW-0229">DNA integration</keyword>
<dbReference type="Pfam" id="PF17919">
    <property type="entry name" value="RT_RNaseH_2"/>
    <property type="match status" value="1"/>
</dbReference>
<dbReference type="Proteomes" id="UP000225706">
    <property type="component" value="Unassembled WGS sequence"/>
</dbReference>
<keyword evidence="2" id="KW-0064">Aspartyl protease</keyword>
<dbReference type="AlphaFoldDB" id="A0A2B4S9Z8"/>
<evidence type="ECO:0000256" key="5">
    <source>
        <dbReference type="ARBA" id="ARBA00022908"/>
    </source>
</evidence>
<dbReference type="EMBL" id="LSMT01000152">
    <property type="protein sequence ID" value="PFX25388.1"/>
    <property type="molecule type" value="Genomic_DNA"/>
</dbReference>
<feature type="region of interest" description="Disordered" evidence="8">
    <location>
        <begin position="142"/>
        <end position="165"/>
    </location>
</feature>
<evidence type="ECO:0000256" key="4">
    <source>
        <dbReference type="ARBA" id="ARBA00022884"/>
    </source>
</evidence>
<dbReference type="InterPro" id="IPR001878">
    <property type="entry name" value="Znf_CCHC"/>
</dbReference>
<protein>
    <submittedName>
        <fullName evidence="10">Transposon Tf2-6 polyprotein</fullName>
    </submittedName>
</protein>
<keyword evidence="4" id="KW-0694">RNA-binding</keyword>
<dbReference type="InterPro" id="IPR001969">
    <property type="entry name" value="Aspartic_peptidase_AS"/>
</dbReference>
<dbReference type="SUPFAM" id="SSF56672">
    <property type="entry name" value="DNA/RNA polymerases"/>
    <property type="match status" value="1"/>
</dbReference>
<dbReference type="GO" id="GO:0003723">
    <property type="term" value="F:RNA binding"/>
    <property type="evidence" value="ECO:0007669"/>
    <property type="project" value="UniProtKB-KW"/>
</dbReference>
<reference evidence="11" key="1">
    <citation type="journal article" date="2017" name="bioRxiv">
        <title>Comparative analysis of the genomes of Stylophora pistillata and Acropora digitifera provides evidence for extensive differences between species of corals.</title>
        <authorList>
            <person name="Voolstra C.R."/>
            <person name="Li Y."/>
            <person name="Liew Y.J."/>
            <person name="Baumgarten S."/>
            <person name="Zoccola D."/>
            <person name="Flot J.-F."/>
            <person name="Tambutte S."/>
            <person name="Allemand D."/>
            <person name="Aranda M."/>
        </authorList>
    </citation>
    <scope>NUCLEOTIDE SEQUENCE [LARGE SCALE GENOMIC DNA]</scope>
</reference>
<dbReference type="GO" id="GO:0004190">
    <property type="term" value="F:aspartic-type endopeptidase activity"/>
    <property type="evidence" value="ECO:0007669"/>
    <property type="project" value="UniProtKB-KW"/>
</dbReference>
<feature type="compositionally biased region" description="Basic and acidic residues" evidence="8">
    <location>
        <begin position="156"/>
        <end position="165"/>
    </location>
</feature>
<evidence type="ECO:0000256" key="3">
    <source>
        <dbReference type="ARBA" id="ARBA00022842"/>
    </source>
</evidence>
<feature type="compositionally biased region" description="Low complexity" evidence="8">
    <location>
        <begin position="215"/>
        <end position="225"/>
    </location>
</feature>
<dbReference type="PANTHER" id="PTHR37984:SF11">
    <property type="entry name" value="INTEGRASE CATALYTIC DOMAIN-CONTAINING PROTEIN"/>
    <property type="match status" value="1"/>
</dbReference>
<dbReference type="SMART" id="SM00343">
    <property type="entry name" value="ZnF_C2HC"/>
    <property type="match status" value="2"/>
</dbReference>
<dbReference type="GO" id="GO:0015074">
    <property type="term" value="P:DNA integration"/>
    <property type="evidence" value="ECO:0007669"/>
    <property type="project" value="UniProtKB-KW"/>
</dbReference>
<accession>A0A2B4S9Z8</accession>
<evidence type="ECO:0000256" key="7">
    <source>
        <dbReference type="PROSITE-ProRule" id="PRU00047"/>
    </source>
</evidence>
<dbReference type="InterPro" id="IPR036875">
    <property type="entry name" value="Znf_CCHC_sf"/>
</dbReference>
<evidence type="ECO:0000313" key="11">
    <source>
        <dbReference type="Proteomes" id="UP000225706"/>
    </source>
</evidence>
<keyword evidence="2" id="KW-0378">Hydrolase</keyword>
<dbReference type="InterPro" id="IPR043128">
    <property type="entry name" value="Rev_trsase/Diguanyl_cyclase"/>
</dbReference>
<dbReference type="OrthoDB" id="5988990at2759"/>
<comment type="caution">
    <text evidence="10">The sequence shown here is derived from an EMBL/GenBank/DDBJ whole genome shotgun (WGS) entry which is preliminary data.</text>
</comment>
<dbReference type="SUPFAM" id="SSF57756">
    <property type="entry name" value="Retrovirus zinc finger-like domains"/>
    <property type="match status" value="1"/>
</dbReference>
<feature type="compositionally biased region" description="Basic residues" evidence="8">
    <location>
        <begin position="226"/>
        <end position="235"/>
    </location>
</feature>
<dbReference type="Gene3D" id="2.40.70.10">
    <property type="entry name" value="Acid Proteases"/>
    <property type="match status" value="1"/>
</dbReference>
<dbReference type="FunFam" id="3.30.70.270:FF:000063">
    <property type="entry name" value="Zinc knuckle domaincontaining protein"/>
    <property type="match status" value="1"/>
</dbReference>
<keyword evidence="11" id="KW-1185">Reference proteome</keyword>